<keyword evidence="3" id="KW-1185">Reference proteome</keyword>
<comment type="caution">
    <text evidence="2">The sequence shown here is derived from an EMBL/GenBank/DDBJ whole genome shotgun (WGS) entry which is preliminary data.</text>
</comment>
<evidence type="ECO:0000259" key="1">
    <source>
        <dbReference type="Pfam" id="PF01636"/>
    </source>
</evidence>
<evidence type="ECO:0000313" key="3">
    <source>
        <dbReference type="Proteomes" id="UP000292702"/>
    </source>
</evidence>
<organism evidence="2 3">
    <name type="scientific">Steccherinum ochraceum</name>
    <dbReference type="NCBI Taxonomy" id="92696"/>
    <lineage>
        <taxon>Eukaryota</taxon>
        <taxon>Fungi</taxon>
        <taxon>Dikarya</taxon>
        <taxon>Basidiomycota</taxon>
        <taxon>Agaricomycotina</taxon>
        <taxon>Agaricomycetes</taxon>
        <taxon>Polyporales</taxon>
        <taxon>Steccherinaceae</taxon>
        <taxon>Steccherinum</taxon>
    </lineage>
</organism>
<evidence type="ECO:0000313" key="2">
    <source>
        <dbReference type="EMBL" id="TCD63082.1"/>
    </source>
</evidence>
<protein>
    <recommendedName>
        <fullName evidence="1">Aminoglycoside phosphotransferase domain-containing protein</fullName>
    </recommendedName>
</protein>
<accession>A0A4R0R6N2</accession>
<proteinExistence type="predicted"/>
<dbReference type="SUPFAM" id="SSF56112">
    <property type="entry name" value="Protein kinase-like (PK-like)"/>
    <property type="match status" value="1"/>
</dbReference>
<dbReference type="EMBL" id="RWJN01000323">
    <property type="protein sequence ID" value="TCD63082.1"/>
    <property type="molecule type" value="Genomic_DNA"/>
</dbReference>
<dbReference type="InterPro" id="IPR011009">
    <property type="entry name" value="Kinase-like_dom_sf"/>
</dbReference>
<dbReference type="OrthoDB" id="2906425at2759"/>
<dbReference type="InterPro" id="IPR002575">
    <property type="entry name" value="Aminoglycoside_PTrfase"/>
</dbReference>
<dbReference type="InterPro" id="IPR051678">
    <property type="entry name" value="AGP_Transferase"/>
</dbReference>
<dbReference type="Pfam" id="PF01636">
    <property type="entry name" value="APH"/>
    <property type="match status" value="1"/>
</dbReference>
<dbReference type="AlphaFoldDB" id="A0A4R0R6N2"/>
<feature type="domain" description="Aminoglycoside phosphotransferase" evidence="1">
    <location>
        <begin position="25"/>
        <end position="227"/>
    </location>
</feature>
<sequence length="271" mass="31133">MLRYYIEHTLEPDDTAVHNNVRKSKEGASPLVYATEEERTGRFVMKQTPRLESTEADALRFLNKAAPTLRIPRLLHSFVHRGSTFTVMTRIPGELMCEVGLLDDEWESICRDIVEELRQLRKLKQPRDIAGCVMMSASGHGLPLTLLLPENEGMRAGPYRSIHDLYRTALPWLDLADPSIDDEISVLAQDSIHWVHTDLLTHNVMVEMKDDRYQFSGIIDWEDCGWFPSQFQVGSVRLLGPSAVGWKQFWGSWLFDDTSEAAYKAYEKLHR</sequence>
<name>A0A4R0R6N2_9APHY</name>
<dbReference type="STRING" id="92696.A0A4R0R6N2"/>
<reference evidence="2 3" key="1">
    <citation type="submission" date="2018-11" db="EMBL/GenBank/DDBJ databases">
        <title>Genome assembly of Steccherinum ochraceum LE-BIN_3174, the white-rot fungus of the Steccherinaceae family (The Residual Polyporoid clade, Polyporales, Basidiomycota).</title>
        <authorList>
            <person name="Fedorova T.V."/>
            <person name="Glazunova O.A."/>
            <person name="Landesman E.O."/>
            <person name="Moiseenko K.V."/>
            <person name="Psurtseva N.V."/>
            <person name="Savinova O.S."/>
            <person name="Shakhova N.V."/>
            <person name="Tyazhelova T.V."/>
            <person name="Vasina D.V."/>
        </authorList>
    </citation>
    <scope>NUCLEOTIDE SEQUENCE [LARGE SCALE GENOMIC DNA]</scope>
    <source>
        <strain evidence="2 3">LE-BIN_3174</strain>
    </source>
</reference>
<dbReference type="Proteomes" id="UP000292702">
    <property type="component" value="Unassembled WGS sequence"/>
</dbReference>
<dbReference type="PANTHER" id="PTHR21310">
    <property type="entry name" value="AMINOGLYCOSIDE PHOSPHOTRANSFERASE-RELATED-RELATED"/>
    <property type="match status" value="1"/>
</dbReference>
<gene>
    <name evidence="2" type="ORF">EIP91_006009</name>
</gene>
<dbReference type="PANTHER" id="PTHR21310:SF55">
    <property type="entry name" value="AMINOGLYCOSIDE PHOSPHOTRANSFERASE DOMAIN-CONTAINING PROTEIN"/>
    <property type="match status" value="1"/>
</dbReference>
<feature type="non-terminal residue" evidence="2">
    <location>
        <position position="271"/>
    </location>
</feature>